<feature type="region of interest" description="Disordered" evidence="8">
    <location>
        <begin position="174"/>
        <end position="194"/>
    </location>
</feature>
<keyword evidence="5" id="KW-1133">Transmembrane helix</keyword>
<dbReference type="EMBL" id="OA889183">
    <property type="protein sequence ID" value="CAD7284158.1"/>
    <property type="molecule type" value="Genomic_DNA"/>
</dbReference>
<dbReference type="PANTHER" id="PTHR15352">
    <property type="entry name" value="LYMPHOID-RESTRICTED MEMBRANE PROTEIN, JAW1"/>
    <property type="match status" value="1"/>
</dbReference>
<accession>A0A7R9GK67</accession>
<dbReference type="EMBL" id="CAJPEX010007146">
    <property type="protein sequence ID" value="CAG0924310.1"/>
    <property type="molecule type" value="Genomic_DNA"/>
</dbReference>
<evidence type="ECO:0000256" key="8">
    <source>
        <dbReference type="SAM" id="MobiDB-lite"/>
    </source>
</evidence>
<dbReference type="GO" id="GO:0016020">
    <property type="term" value="C:membrane"/>
    <property type="evidence" value="ECO:0007669"/>
    <property type="project" value="UniProtKB-SubCell"/>
</dbReference>
<comment type="subcellular location">
    <subcellularLocation>
        <location evidence="2">Cytoplasm</location>
    </subcellularLocation>
    <subcellularLocation>
        <location evidence="1">Membrane</location>
        <topology evidence="1">Single-pass membrane protein</topology>
    </subcellularLocation>
</comment>
<evidence type="ECO:0000256" key="2">
    <source>
        <dbReference type="ARBA" id="ARBA00004496"/>
    </source>
</evidence>
<keyword evidence="3" id="KW-0963">Cytoplasm</keyword>
<dbReference type="InterPro" id="IPR008677">
    <property type="entry name" value="MRVI1"/>
</dbReference>
<evidence type="ECO:0000256" key="1">
    <source>
        <dbReference type="ARBA" id="ARBA00004167"/>
    </source>
</evidence>
<dbReference type="GO" id="GO:0005737">
    <property type="term" value="C:cytoplasm"/>
    <property type="evidence" value="ECO:0007669"/>
    <property type="project" value="UniProtKB-SubCell"/>
</dbReference>
<evidence type="ECO:0000256" key="7">
    <source>
        <dbReference type="ARBA" id="ARBA00023136"/>
    </source>
</evidence>
<organism evidence="9">
    <name type="scientific">Notodromas monacha</name>
    <dbReference type="NCBI Taxonomy" id="399045"/>
    <lineage>
        <taxon>Eukaryota</taxon>
        <taxon>Metazoa</taxon>
        <taxon>Ecdysozoa</taxon>
        <taxon>Arthropoda</taxon>
        <taxon>Crustacea</taxon>
        <taxon>Oligostraca</taxon>
        <taxon>Ostracoda</taxon>
        <taxon>Podocopa</taxon>
        <taxon>Podocopida</taxon>
        <taxon>Cypridocopina</taxon>
        <taxon>Cypridoidea</taxon>
        <taxon>Cyprididae</taxon>
        <taxon>Notodromas</taxon>
    </lineage>
</organism>
<evidence type="ECO:0000256" key="4">
    <source>
        <dbReference type="ARBA" id="ARBA00022692"/>
    </source>
</evidence>
<evidence type="ECO:0000313" key="10">
    <source>
        <dbReference type="Proteomes" id="UP000678499"/>
    </source>
</evidence>
<keyword evidence="6" id="KW-0175">Coiled coil</keyword>
<feature type="non-terminal residue" evidence="9">
    <location>
        <position position="194"/>
    </location>
</feature>
<dbReference type="OrthoDB" id="10062605at2759"/>
<keyword evidence="10" id="KW-1185">Reference proteome</keyword>
<evidence type="ECO:0000256" key="5">
    <source>
        <dbReference type="ARBA" id="ARBA00022989"/>
    </source>
</evidence>
<proteinExistence type="predicted"/>
<dbReference type="PANTHER" id="PTHR15352:SF1">
    <property type="entry name" value="KASH5-LIKE COILED-COIL DOMAIN-CONTAINING PROTEIN"/>
    <property type="match status" value="1"/>
</dbReference>
<name>A0A7R9GK67_9CRUS</name>
<gene>
    <name evidence="9" type="ORF">NMOB1V02_LOCUS11765</name>
</gene>
<dbReference type="AlphaFoldDB" id="A0A7R9GK67"/>
<dbReference type="Pfam" id="PF05781">
    <property type="entry name" value="MRVI1"/>
    <property type="match status" value="1"/>
</dbReference>
<dbReference type="Proteomes" id="UP000678499">
    <property type="component" value="Unassembled WGS sequence"/>
</dbReference>
<evidence type="ECO:0000256" key="6">
    <source>
        <dbReference type="ARBA" id="ARBA00023054"/>
    </source>
</evidence>
<keyword evidence="4" id="KW-0812">Transmembrane</keyword>
<sequence>MSSRRRSIHDYLELMWGTKYAEAAQLDVESKFATMALAFKTDRFTLTRRVDVHKHQRDLAESSVNTEVETLQNLLNELRIRCKDVVCQEIIDKLQSQMGVVKHSTDKAICRAEMYGQVQQENKVFKALEIMIGYVENLKRTYESEHMELEDTKRILMENNIVLDHDQVNVIVDGVKDSDGGVDSRSSKDAQGTP</sequence>
<protein>
    <submittedName>
        <fullName evidence="9">Uncharacterized protein</fullName>
    </submittedName>
</protein>
<evidence type="ECO:0000313" key="9">
    <source>
        <dbReference type="EMBL" id="CAD7284158.1"/>
    </source>
</evidence>
<reference evidence="9" key="1">
    <citation type="submission" date="2020-11" db="EMBL/GenBank/DDBJ databases">
        <authorList>
            <person name="Tran Van P."/>
        </authorList>
    </citation>
    <scope>NUCLEOTIDE SEQUENCE</scope>
</reference>
<evidence type="ECO:0000256" key="3">
    <source>
        <dbReference type="ARBA" id="ARBA00022490"/>
    </source>
</evidence>
<keyword evidence="7" id="KW-0472">Membrane</keyword>